<keyword evidence="2 7" id="KW-0349">Heme</keyword>
<dbReference type="GO" id="GO:0022900">
    <property type="term" value="P:electron transport chain"/>
    <property type="evidence" value="ECO:0007669"/>
    <property type="project" value="InterPro"/>
</dbReference>
<dbReference type="InterPro" id="IPR010980">
    <property type="entry name" value="Cyt_c/b562"/>
</dbReference>
<dbReference type="PROSITE" id="PS51009">
    <property type="entry name" value="CYTCII"/>
    <property type="match status" value="1"/>
</dbReference>
<feature type="binding site" description="axial binding residue" evidence="6">
    <location>
        <position position="149"/>
    </location>
    <ligand>
        <name>heme c</name>
        <dbReference type="ChEBI" id="CHEBI:61717"/>
    </ligand>
    <ligandPart>
        <name>Fe</name>
        <dbReference type="ChEBI" id="CHEBI:18248"/>
    </ligandPart>
</feature>
<dbReference type="GO" id="GO:0020037">
    <property type="term" value="F:heme binding"/>
    <property type="evidence" value="ECO:0007669"/>
    <property type="project" value="InterPro"/>
</dbReference>
<dbReference type="RefSeq" id="WP_069671887.1">
    <property type="nucleotide sequence ID" value="NZ_MCBT01000046.1"/>
</dbReference>
<comment type="PTM">
    <text evidence="7">Binds 1 heme group per subunit.</text>
</comment>
<dbReference type="SUPFAM" id="SSF47175">
    <property type="entry name" value="Cytochromes"/>
    <property type="match status" value="1"/>
</dbReference>
<dbReference type="GO" id="GO:0005506">
    <property type="term" value="F:iron ion binding"/>
    <property type="evidence" value="ECO:0007669"/>
    <property type="project" value="InterPro"/>
</dbReference>
<feature type="binding site" description="covalent" evidence="7">
    <location>
        <position position="145"/>
    </location>
    <ligand>
        <name>heme c</name>
        <dbReference type="ChEBI" id="CHEBI:61717"/>
    </ligand>
</feature>
<evidence type="ECO:0000256" key="6">
    <source>
        <dbReference type="PIRSR" id="PIRSR000027-1"/>
    </source>
</evidence>
<evidence type="ECO:0000313" key="9">
    <source>
        <dbReference type="EMBL" id="OEG72808.1"/>
    </source>
</evidence>
<feature type="signal peptide" evidence="8">
    <location>
        <begin position="1"/>
        <end position="26"/>
    </location>
</feature>
<dbReference type="AlphaFoldDB" id="A0A1E5IS36"/>
<feature type="binding site" description="covalent" evidence="7">
    <location>
        <position position="148"/>
    </location>
    <ligand>
        <name>heme c</name>
        <dbReference type="ChEBI" id="CHEBI:61717"/>
    </ligand>
</feature>
<dbReference type="Gene3D" id="1.20.120.10">
    <property type="entry name" value="Cytochrome c/b562"/>
    <property type="match status" value="1"/>
</dbReference>
<dbReference type="Proteomes" id="UP000095230">
    <property type="component" value="Unassembled WGS sequence"/>
</dbReference>
<evidence type="ECO:0000256" key="2">
    <source>
        <dbReference type="ARBA" id="ARBA00022617"/>
    </source>
</evidence>
<feature type="chain" id="PRO_5009179090" evidence="8">
    <location>
        <begin position="27"/>
        <end position="155"/>
    </location>
</feature>
<evidence type="ECO:0000256" key="7">
    <source>
        <dbReference type="PIRSR" id="PIRSR000027-2"/>
    </source>
</evidence>
<reference evidence="9 10" key="1">
    <citation type="submission" date="2016-07" db="EMBL/GenBank/DDBJ databases">
        <title>Whole-genome of two Shewanella species isolated from a digestive organ of sea cucumber Apostichopus japonicus Selenka 1867.</title>
        <authorList>
            <person name="Hong H.-H."/>
            <person name="Choi H."/>
            <person name="Cheon S."/>
            <person name="Oh J.-S."/>
            <person name="Lee H.-G."/>
            <person name="Park C."/>
        </authorList>
    </citation>
    <scope>NUCLEOTIDE SEQUENCE [LARGE SCALE GENOMIC DNA]</scope>
    <source>
        <strain evidence="9 10">CSB03KR</strain>
    </source>
</reference>
<keyword evidence="3 6" id="KW-0479">Metal-binding</keyword>
<evidence type="ECO:0000256" key="4">
    <source>
        <dbReference type="ARBA" id="ARBA00022982"/>
    </source>
</evidence>
<accession>A0A1E5IS36</accession>
<dbReference type="PIRSF" id="PIRSF000027">
    <property type="entry name" value="Cytc_c_prime"/>
    <property type="match status" value="1"/>
</dbReference>
<dbReference type="GO" id="GO:0009055">
    <property type="term" value="F:electron transfer activity"/>
    <property type="evidence" value="ECO:0007669"/>
    <property type="project" value="InterPro"/>
</dbReference>
<dbReference type="InterPro" id="IPR015984">
    <property type="entry name" value="Cyt_c_prime_subgr"/>
</dbReference>
<organism evidence="9 10">
    <name type="scientific">Shewanella colwelliana</name>
    <name type="common">Alteromonas colwelliana</name>
    <dbReference type="NCBI Taxonomy" id="23"/>
    <lineage>
        <taxon>Bacteria</taxon>
        <taxon>Pseudomonadati</taxon>
        <taxon>Pseudomonadota</taxon>
        <taxon>Gammaproteobacteria</taxon>
        <taxon>Alteromonadales</taxon>
        <taxon>Shewanellaceae</taxon>
        <taxon>Shewanella</taxon>
    </lineage>
</organism>
<evidence type="ECO:0000256" key="3">
    <source>
        <dbReference type="ARBA" id="ARBA00022723"/>
    </source>
</evidence>
<dbReference type="EMBL" id="MCBT01000046">
    <property type="protein sequence ID" value="OEG72808.1"/>
    <property type="molecule type" value="Genomic_DNA"/>
</dbReference>
<keyword evidence="8" id="KW-0732">Signal</keyword>
<evidence type="ECO:0000313" key="10">
    <source>
        <dbReference type="Proteomes" id="UP000095230"/>
    </source>
</evidence>
<dbReference type="PRINTS" id="PR00608">
    <property type="entry name" value="CYTCHROMECII"/>
</dbReference>
<sequence length="155" mass="16575">MKKQLKLTLLAIAATAVTATATAVHANNFKESDDAIHYRQSAFGLIAHNFGDMGAMLKGKKPFDAEVFAMRAQNVAALSQLPAEGFVAGSDKGETEALAKIWAEKTDFDAKMTAFQDNAAKLAIAAKSEDKDAIKAAFMNTGKSCKGCHDVYKKD</sequence>
<protein>
    <submittedName>
        <fullName evidence="9">Cytochrome C</fullName>
    </submittedName>
</protein>
<name>A0A1E5IS36_SHECO</name>
<evidence type="ECO:0000256" key="1">
    <source>
        <dbReference type="ARBA" id="ARBA00022448"/>
    </source>
</evidence>
<dbReference type="InterPro" id="IPR002321">
    <property type="entry name" value="Cyt_c_II"/>
</dbReference>
<dbReference type="InterPro" id="IPR012127">
    <property type="entry name" value="Cyt_c_prime"/>
</dbReference>
<dbReference type="OrthoDB" id="5520910at2"/>
<keyword evidence="5 6" id="KW-0408">Iron</keyword>
<comment type="caution">
    <text evidence="9">The sequence shown here is derived from an EMBL/GenBank/DDBJ whole genome shotgun (WGS) entry which is preliminary data.</text>
</comment>
<dbReference type="Pfam" id="PF01322">
    <property type="entry name" value="Cytochrom_C_2"/>
    <property type="match status" value="1"/>
</dbReference>
<evidence type="ECO:0000256" key="5">
    <source>
        <dbReference type="ARBA" id="ARBA00023004"/>
    </source>
</evidence>
<gene>
    <name evidence="9" type="ORF">BEL05_11095</name>
</gene>
<dbReference type="GO" id="GO:0042597">
    <property type="term" value="C:periplasmic space"/>
    <property type="evidence" value="ECO:0007669"/>
    <property type="project" value="InterPro"/>
</dbReference>
<evidence type="ECO:0000256" key="8">
    <source>
        <dbReference type="SAM" id="SignalP"/>
    </source>
</evidence>
<keyword evidence="1" id="KW-0813">Transport</keyword>
<proteinExistence type="predicted"/>
<dbReference type="STRING" id="23.BEL05_11095"/>
<keyword evidence="4" id="KW-0249">Electron transport</keyword>